<keyword evidence="2" id="KW-0732">Signal</keyword>
<evidence type="ECO:0000256" key="2">
    <source>
        <dbReference type="SAM" id="SignalP"/>
    </source>
</evidence>
<sequence>MKKIILLAIAGAAVGAAAFIACNQNSNCKLKRKIHSTRKSFDKAINKASGQVEKGMKKALDKWESTKEAINEQTENLNAAVEKASQKVKK</sequence>
<evidence type="ECO:0000313" key="4">
    <source>
        <dbReference type="Proteomes" id="UP000594042"/>
    </source>
</evidence>
<gene>
    <name evidence="3" type="ORF">Cop2CBH44_13230</name>
</gene>
<proteinExistence type="predicted"/>
<feature type="coiled-coil region" evidence="1">
    <location>
        <begin position="60"/>
        <end position="87"/>
    </location>
</feature>
<keyword evidence="4" id="KW-1185">Reference proteome</keyword>
<dbReference type="RefSeq" id="WP_021931404.1">
    <property type="nucleotide sequence ID" value="NZ_AP023322.1"/>
</dbReference>
<protein>
    <recommendedName>
        <fullName evidence="5">YtxH domain-containing protein</fullName>
    </recommendedName>
</protein>
<keyword evidence="1" id="KW-0175">Coiled coil</keyword>
<evidence type="ECO:0000256" key="1">
    <source>
        <dbReference type="SAM" id="Coils"/>
    </source>
</evidence>
<dbReference type="AlphaFoldDB" id="A0A7G1HTV9"/>
<feature type="chain" id="PRO_5028942894" description="YtxH domain-containing protein" evidence="2">
    <location>
        <begin position="19"/>
        <end position="90"/>
    </location>
</feature>
<dbReference type="Proteomes" id="UP000594042">
    <property type="component" value="Chromosome"/>
</dbReference>
<evidence type="ECO:0000313" key="3">
    <source>
        <dbReference type="EMBL" id="BCI62970.1"/>
    </source>
</evidence>
<reference evidence="4" key="1">
    <citation type="submission" date="2020-07" db="EMBL/GenBank/DDBJ databases">
        <title>Complete genome sequencing of Coprobacter sp. strain 2CBH44.</title>
        <authorList>
            <person name="Sakamoto M."/>
            <person name="Murakami T."/>
            <person name="Mori H."/>
        </authorList>
    </citation>
    <scope>NUCLEOTIDE SEQUENCE [LARGE SCALE GENOMIC DNA]</scope>
    <source>
        <strain evidence="4">2CBH44</strain>
    </source>
</reference>
<accession>A0A7G1HTV9</accession>
<evidence type="ECO:0008006" key="5">
    <source>
        <dbReference type="Google" id="ProtNLM"/>
    </source>
</evidence>
<dbReference type="KEGG" id="copr:Cop2CBH44_13230"/>
<dbReference type="PROSITE" id="PS51257">
    <property type="entry name" value="PROKAR_LIPOPROTEIN"/>
    <property type="match status" value="1"/>
</dbReference>
<name>A0A7G1HTV9_9BACT</name>
<dbReference type="EMBL" id="AP023322">
    <property type="protein sequence ID" value="BCI62970.1"/>
    <property type="molecule type" value="Genomic_DNA"/>
</dbReference>
<feature type="signal peptide" evidence="2">
    <location>
        <begin position="1"/>
        <end position="18"/>
    </location>
</feature>
<organism evidence="3 4">
    <name type="scientific">Coprobacter secundus subsp. similis</name>
    <dbReference type="NCBI Taxonomy" id="2751153"/>
    <lineage>
        <taxon>Bacteria</taxon>
        <taxon>Pseudomonadati</taxon>
        <taxon>Bacteroidota</taxon>
        <taxon>Bacteroidia</taxon>
        <taxon>Bacteroidales</taxon>
        <taxon>Barnesiellaceae</taxon>
        <taxon>Coprobacter</taxon>
    </lineage>
</organism>